<gene>
    <name evidence="1" type="ORF">PDE_08793</name>
</gene>
<dbReference type="AlphaFoldDB" id="S7ZYI2"/>
<evidence type="ECO:0000313" key="1">
    <source>
        <dbReference type="EMBL" id="EPS33831.1"/>
    </source>
</evidence>
<keyword evidence="2" id="KW-1185">Reference proteome</keyword>
<proteinExistence type="predicted"/>
<accession>S7ZYI2</accession>
<dbReference type="HOGENOM" id="CLU_1240495_0_0_1"/>
<organism evidence="1 2">
    <name type="scientific">Penicillium oxalicum (strain 114-2 / CGMCC 5302)</name>
    <name type="common">Penicillium decumbens</name>
    <dbReference type="NCBI Taxonomy" id="933388"/>
    <lineage>
        <taxon>Eukaryota</taxon>
        <taxon>Fungi</taxon>
        <taxon>Dikarya</taxon>
        <taxon>Ascomycota</taxon>
        <taxon>Pezizomycotina</taxon>
        <taxon>Eurotiomycetes</taxon>
        <taxon>Eurotiomycetidae</taxon>
        <taxon>Eurotiales</taxon>
        <taxon>Aspergillaceae</taxon>
        <taxon>Penicillium</taxon>
    </lineage>
</organism>
<evidence type="ECO:0000313" key="2">
    <source>
        <dbReference type="Proteomes" id="UP000019376"/>
    </source>
</evidence>
<dbReference type="Proteomes" id="UP000019376">
    <property type="component" value="Unassembled WGS sequence"/>
</dbReference>
<name>S7ZYI2_PENO1</name>
<reference evidence="1 2" key="1">
    <citation type="journal article" date="2013" name="PLoS ONE">
        <title>Genomic and secretomic analyses reveal unique features of the lignocellulolytic enzyme system of Penicillium decumbens.</title>
        <authorList>
            <person name="Liu G."/>
            <person name="Zhang L."/>
            <person name="Wei X."/>
            <person name="Zou G."/>
            <person name="Qin Y."/>
            <person name="Ma L."/>
            <person name="Li J."/>
            <person name="Zheng H."/>
            <person name="Wang S."/>
            <person name="Wang C."/>
            <person name="Xun L."/>
            <person name="Zhao G.-P."/>
            <person name="Zhou Z."/>
            <person name="Qu Y."/>
        </authorList>
    </citation>
    <scope>NUCLEOTIDE SEQUENCE [LARGE SCALE GENOMIC DNA]</scope>
    <source>
        <strain evidence="2">114-2 / CGMCC 5302</strain>
    </source>
</reference>
<dbReference type="EMBL" id="KB644415">
    <property type="protein sequence ID" value="EPS33831.1"/>
    <property type="molecule type" value="Genomic_DNA"/>
</dbReference>
<sequence>MAKVGLGWGETVKWVRMGAVTGGDPWGGYSVAHRAPSRGNRDREQQDAWRRGAIPNQYISIHVKAQVTVSRCEAGPNQRRGVYRQHLLRQTLPGLQIKQSCGLADDTRTEIDQSNLSLVRVTGLLVVLHEEIGITPAVGASRQRLSNCAQTGRLVSMFGLNIEITGNAILLQCTGEVFFGLQSLPHPAAEPQTLSLGKTSVRREKSDVLGNVYNSAITAITAT</sequence>
<protein>
    <submittedName>
        <fullName evidence="1">Uncharacterized protein</fullName>
    </submittedName>
</protein>